<dbReference type="Gene3D" id="3.40.50.1820">
    <property type="entry name" value="alpha/beta hydrolase"/>
    <property type="match status" value="1"/>
</dbReference>
<keyword evidence="2" id="KW-0378">Hydrolase</keyword>
<name>A0A8J3R1A5_9ACTN</name>
<reference evidence="2" key="1">
    <citation type="submission" date="2021-01" db="EMBL/GenBank/DDBJ databases">
        <title>Whole genome shotgun sequence of Rugosimonospora africana NBRC 104875.</title>
        <authorList>
            <person name="Komaki H."/>
            <person name="Tamura T."/>
        </authorList>
    </citation>
    <scope>NUCLEOTIDE SEQUENCE</scope>
    <source>
        <strain evidence="2">NBRC 104875</strain>
    </source>
</reference>
<dbReference type="PANTHER" id="PTHR43194">
    <property type="entry name" value="HYDROLASE ALPHA/BETA FOLD FAMILY"/>
    <property type="match status" value="1"/>
</dbReference>
<evidence type="ECO:0000313" key="3">
    <source>
        <dbReference type="Proteomes" id="UP000642748"/>
    </source>
</evidence>
<dbReference type="AlphaFoldDB" id="A0A8J3R1A5"/>
<dbReference type="InterPro" id="IPR000073">
    <property type="entry name" value="AB_hydrolase_1"/>
</dbReference>
<dbReference type="InterPro" id="IPR029058">
    <property type="entry name" value="AB_hydrolase_fold"/>
</dbReference>
<dbReference type="SUPFAM" id="SSF53474">
    <property type="entry name" value="alpha/beta-Hydrolases"/>
    <property type="match status" value="1"/>
</dbReference>
<feature type="domain" description="AB hydrolase-1" evidence="1">
    <location>
        <begin position="33"/>
        <end position="246"/>
    </location>
</feature>
<dbReference type="Proteomes" id="UP000642748">
    <property type="component" value="Unassembled WGS sequence"/>
</dbReference>
<evidence type="ECO:0000313" key="2">
    <source>
        <dbReference type="EMBL" id="GIH21165.1"/>
    </source>
</evidence>
<gene>
    <name evidence="2" type="ORF">Raf01_93370</name>
</gene>
<proteinExistence type="predicted"/>
<dbReference type="InterPro" id="IPR050228">
    <property type="entry name" value="Carboxylesterase_BioH"/>
</dbReference>
<dbReference type="EMBL" id="BONZ01000118">
    <property type="protein sequence ID" value="GIH21165.1"/>
    <property type="molecule type" value="Genomic_DNA"/>
</dbReference>
<dbReference type="GO" id="GO:0016787">
    <property type="term" value="F:hydrolase activity"/>
    <property type="evidence" value="ECO:0007669"/>
    <property type="project" value="UniProtKB-KW"/>
</dbReference>
<evidence type="ECO:0000259" key="1">
    <source>
        <dbReference type="Pfam" id="PF12697"/>
    </source>
</evidence>
<sequence length="270" mass="28707">MSAVTSRDGTSIAYDRTGRGPALILIGGSREDNASLAAALAEHFTVYNYDQRGYGASGDTQPYAVAREIEDIDALIAEAGGRAHVYGVSAGGALALEAAAAGSALDRIAVYEVPYGLAESPDRWREYVETITDLLGQGRRGDVFALFMRTAGSSDEDIAAARNSPMWPACQAIAHTRAYGAACLSDGQPPTGRLSKITQPTLVLTGTKLDRHMTRLRPDVFQKAADAIAASIPHAKRQTLHGQTHMVDAHVLAAALVRFFTYGLSQSRVC</sequence>
<protein>
    <submittedName>
        <fullName evidence="2">Alpha/beta hydrolase</fullName>
    </submittedName>
</protein>
<dbReference type="PANTHER" id="PTHR43194:SF2">
    <property type="entry name" value="PEROXISOMAL MEMBRANE PROTEIN LPX1"/>
    <property type="match status" value="1"/>
</dbReference>
<comment type="caution">
    <text evidence="2">The sequence shown here is derived from an EMBL/GenBank/DDBJ whole genome shotgun (WGS) entry which is preliminary data.</text>
</comment>
<organism evidence="2 3">
    <name type="scientific">Rugosimonospora africana</name>
    <dbReference type="NCBI Taxonomy" id="556532"/>
    <lineage>
        <taxon>Bacteria</taxon>
        <taxon>Bacillati</taxon>
        <taxon>Actinomycetota</taxon>
        <taxon>Actinomycetes</taxon>
        <taxon>Micromonosporales</taxon>
        <taxon>Micromonosporaceae</taxon>
        <taxon>Rugosimonospora</taxon>
    </lineage>
</organism>
<keyword evidence="3" id="KW-1185">Reference proteome</keyword>
<dbReference type="Pfam" id="PF12697">
    <property type="entry name" value="Abhydrolase_6"/>
    <property type="match status" value="1"/>
</dbReference>
<dbReference type="RefSeq" id="WP_203924565.1">
    <property type="nucleotide sequence ID" value="NZ_BONZ01000118.1"/>
</dbReference>
<accession>A0A8J3R1A5</accession>